<gene>
    <name evidence="4" type="ORF">FDO65_10395</name>
</gene>
<dbReference type="PANTHER" id="PTHR31616:SF0">
    <property type="entry name" value="GLUCAN 1,4-ALPHA-GLUCOSIDASE"/>
    <property type="match status" value="1"/>
</dbReference>
<dbReference type="Proteomes" id="UP000306985">
    <property type="component" value="Unassembled WGS sequence"/>
</dbReference>
<feature type="region of interest" description="Disordered" evidence="1">
    <location>
        <begin position="1"/>
        <end position="42"/>
    </location>
</feature>
<evidence type="ECO:0000259" key="2">
    <source>
        <dbReference type="Pfam" id="PF00723"/>
    </source>
</evidence>
<proteinExistence type="predicted"/>
<dbReference type="InterPro" id="IPR011613">
    <property type="entry name" value="GH15-like"/>
</dbReference>
<protein>
    <submittedName>
        <fullName evidence="4">Glycoside hydrolase family 15 protein</fullName>
    </submittedName>
</protein>
<accession>A0A4U6QQF1</accession>
<comment type="caution">
    <text evidence="4">The sequence shown here is derived from an EMBL/GenBank/DDBJ whole genome shotgun (WGS) entry which is preliminary data.</text>
</comment>
<dbReference type="GO" id="GO:0005975">
    <property type="term" value="P:carbohydrate metabolic process"/>
    <property type="evidence" value="ECO:0007669"/>
    <property type="project" value="InterPro"/>
</dbReference>
<dbReference type="Pfam" id="PF00723">
    <property type="entry name" value="Glyco_hydro_15"/>
    <property type="match status" value="1"/>
</dbReference>
<dbReference type="Gene3D" id="1.50.10.10">
    <property type="match status" value="1"/>
</dbReference>
<feature type="domain" description="Trehalase-like N-terminal" evidence="3">
    <location>
        <begin position="56"/>
        <end position="214"/>
    </location>
</feature>
<dbReference type="GO" id="GO:0004553">
    <property type="term" value="F:hydrolase activity, hydrolyzing O-glycosyl compounds"/>
    <property type="evidence" value="ECO:0007669"/>
    <property type="project" value="UniProtKB-ARBA"/>
</dbReference>
<evidence type="ECO:0000313" key="4">
    <source>
        <dbReference type="EMBL" id="TKV62296.1"/>
    </source>
</evidence>
<dbReference type="EMBL" id="SZZH01000001">
    <property type="protein sequence ID" value="TKV62296.1"/>
    <property type="molecule type" value="Genomic_DNA"/>
</dbReference>
<dbReference type="InterPro" id="IPR012341">
    <property type="entry name" value="6hp_glycosidase-like_sf"/>
</dbReference>
<dbReference type="SUPFAM" id="SSF48208">
    <property type="entry name" value="Six-hairpin glycosidases"/>
    <property type="match status" value="1"/>
</dbReference>
<keyword evidence="5" id="KW-1185">Reference proteome</keyword>
<name>A0A4U6QQF1_9ACTN</name>
<organism evidence="4 5">
    <name type="scientific">Nakamurella flava</name>
    <dbReference type="NCBI Taxonomy" id="2576308"/>
    <lineage>
        <taxon>Bacteria</taxon>
        <taxon>Bacillati</taxon>
        <taxon>Actinomycetota</taxon>
        <taxon>Actinomycetes</taxon>
        <taxon>Nakamurellales</taxon>
        <taxon>Nakamurellaceae</taxon>
        <taxon>Nakamurella</taxon>
    </lineage>
</organism>
<dbReference type="PANTHER" id="PTHR31616">
    <property type="entry name" value="TREHALASE"/>
    <property type="match status" value="1"/>
</dbReference>
<dbReference type="InterPro" id="IPR008928">
    <property type="entry name" value="6-hairpin_glycosidase_sf"/>
</dbReference>
<dbReference type="Pfam" id="PF19291">
    <property type="entry name" value="TREH_N"/>
    <property type="match status" value="1"/>
</dbReference>
<sequence>MVVGARTAGNRSPVNASPASTRDLLGTGPAASERDGTRSSPQSIAVRDVDGFVDLDDYGVVGNGCGVAVIALDGGVDWWAVPRLDAPPVFSALLDPVDGGRCSLRPVDPRAEVVRRYLPGTNVLETTYRTVDGTATVVDSLNVGNAGALPWSELARRVTGVTGSVRFALHVAPGTGLGRWGPWTEDDSRGALLHAGDTTLAVRAPDGVELDVQSLSVRAHFVVGAGERCVIGVVASADRPLFLTGVDAIDARIDLSVSRWRQWSDQVCWDAPRREQVVRSALALKLLLMSETGAIAAAATTSLPEMVGGPKNWDYRYCWIRDTVLTVDALSVCGFEEEVHAAVSWLLRTIRRHGPDIHVMYTLDGDLLETSSHAAVPGYRDSRPVMIGNDAISQVQLGIYGELFGTVAKWVADGHVLDVTSARQLADLADRCADVWRHDDAGIWELQQNRPYTSSKMNCWRALDAAARLAADGHLAGPAHRWRAAADRIHAWVDEHCWSERKQAYTFYAGTDELDASVLLAAGYGFDTGARMSSTIDAIVAELGVGPLVYRYSGVHAEEQTFVACAYWLVGALAIVGRLTEARCRMDDLDRIANPLGLLAEMSTPGTFALTGNLPQALSHLALINAAATLRDAEQKESA</sequence>
<reference evidence="4 5" key="1">
    <citation type="submission" date="2019-05" db="EMBL/GenBank/DDBJ databases">
        <title>Nakamurella sp. N5BH11, whole genome shotgun sequence.</title>
        <authorList>
            <person name="Tuo L."/>
        </authorList>
    </citation>
    <scope>NUCLEOTIDE SEQUENCE [LARGE SCALE GENOMIC DNA]</scope>
    <source>
        <strain evidence="4 5">N5BH11</strain>
    </source>
</reference>
<feature type="domain" description="GH15-like" evidence="2">
    <location>
        <begin position="272"/>
        <end position="627"/>
    </location>
</feature>
<dbReference type="OrthoDB" id="3902805at2"/>
<keyword evidence="4" id="KW-0378">Hydrolase</keyword>
<dbReference type="InterPro" id="IPR045582">
    <property type="entry name" value="Trehalase-like_N"/>
</dbReference>
<evidence type="ECO:0000313" key="5">
    <source>
        <dbReference type="Proteomes" id="UP000306985"/>
    </source>
</evidence>
<evidence type="ECO:0000256" key="1">
    <source>
        <dbReference type="SAM" id="MobiDB-lite"/>
    </source>
</evidence>
<dbReference type="AlphaFoldDB" id="A0A4U6QQF1"/>
<feature type="compositionally biased region" description="Polar residues" evidence="1">
    <location>
        <begin position="9"/>
        <end position="20"/>
    </location>
</feature>
<evidence type="ECO:0000259" key="3">
    <source>
        <dbReference type="Pfam" id="PF19291"/>
    </source>
</evidence>